<proteinExistence type="predicted"/>
<organism evidence="2 3">
    <name type="scientific">Ceratopteris richardii</name>
    <name type="common">Triangle waterfern</name>
    <dbReference type="NCBI Taxonomy" id="49495"/>
    <lineage>
        <taxon>Eukaryota</taxon>
        <taxon>Viridiplantae</taxon>
        <taxon>Streptophyta</taxon>
        <taxon>Embryophyta</taxon>
        <taxon>Tracheophyta</taxon>
        <taxon>Polypodiopsida</taxon>
        <taxon>Polypodiidae</taxon>
        <taxon>Polypodiales</taxon>
        <taxon>Pteridineae</taxon>
        <taxon>Pteridaceae</taxon>
        <taxon>Parkerioideae</taxon>
        <taxon>Ceratopteris</taxon>
    </lineage>
</organism>
<dbReference type="EMBL" id="CM035428">
    <property type="protein sequence ID" value="KAH7301771.1"/>
    <property type="molecule type" value="Genomic_DNA"/>
</dbReference>
<sequence>MGPFSMMESADEYAKSQESGTDVYAETFSCSSHCCLGVVPLEQSRKLLKLRASPNSDDGEEQKNSEQTTKSMHELFSTRNSFKISSTITWSDTKCEAFLKRNL</sequence>
<feature type="region of interest" description="Disordered" evidence="1">
    <location>
        <begin position="50"/>
        <end position="72"/>
    </location>
</feature>
<keyword evidence="3" id="KW-1185">Reference proteome</keyword>
<protein>
    <submittedName>
        <fullName evidence="2">Uncharacterized protein</fullName>
    </submittedName>
</protein>
<dbReference type="Proteomes" id="UP000825935">
    <property type="component" value="Chromosome 23"/>
</dbReference>
<gene>
    <name evidence="2" type="ORF">KP509_23G041900</name>
</gene>
<comment type="caution">
    <text evidence="2">The sequence shown here is derived from an EMBL/GenBank/DDBJ whole genome shotgun (WGS) entry which is preliminary data.</text>
</comment>
<evidence type="ECO:0000313" key="3">
    <source>
        <dbReference type="Proteomes" id="UP000825935"/>
    </source>
</evidence>
<reference evidence="2 3" key="1">
    <citation type="submission" date="2021-08" db="EMBL/GenBank/DDBJ databases">
        <title>WGS assembly of Ceratopteris richardii.</title>
        <authorList>
            <person name="Marchant D.B."/>
            <person name="Chen G."/>
            <person name="Jenkins J."/>
            <person name="Shu S."/>
            <person name="Leebens-Mack J."/>
            <person name="Grimwood J."/>
            <person name="Schmutz J."/>
            <person name="Soltis P."/>
            <person name="Soltis D."/>
            <person name="Chen Z.-H."/>
        </authorList>
    </citation>
    <scope>NUCLEOTIDE SEQUENCE [LARGE SCALE GENOMIC DNA]</scope>
    <source>
        <strain evidence="2">Whitten #5841</strain>
        <tissue evidence="2">Leaf</tissue>
    </source>
</reference>
<evidence type="ECO:0000256" key="1">
    <source>
        <dbReference type="SAM" id="MobiDB-lite"/>
    </source>
</evidence>
<accession>A0A8T2S0X3</accession>
<evidence type="ECO:0000313" key="2">
    <source>
        <dbReference type="EMBL" id="KAH7301771.1"/>
    </source>
</evidence>
<dbReference type="AlphaFoldDB" id="A0A8T2S0X3"/>
<name>A0A8T2S0X3_CERRI</name>